<protein>
    <submittedName>
        <fullName evidence="1">Uncharacterized protein</fullName>
    </submittedName>
</protein>
<reference evidence="1 2" key="1">
    <citation type="submission" date="2016-10" db="EMBL/GenBank/DDBJ databases">
        <authorList>
            <person name="de Groot N.N."/>
        </authorList>
    </citation>
    <scope>NUCLEOTIDE SEQUENCE [LARGE SCALE GENOMIC DNA]</scope>
    <source>
        <strain evidence="1 2">DSM 527</strain>
    </source>
</reference>
<accession>A0A1G7LQ67</accession>
<gene>
    <name evidence="1" type="ORF">SAMN04488121_102146</name>
</gene>
<dbReference type="Proteomes" id="UP000199045">
    <property type="component" value="Unassembled WGS sequence"/>
</dbReference>
<sequence>MSQNKIILITDEYTRDGYLYHFIKGQQAYMPHITILHVHLGNWSNFRVGMNTAAELHMPLIWKGTADHTMKEKLGHRVTDFLILNGVIDYESTVTFIFNNANLHFIADTIKSRIKKSKVVVYVDVLNWEQREGEDYVKNASLFRSNEEDQTKLKPLRNKEERTFFEKADVLWCYNEACRSFIENVYNIKALYWPYISEDEDIPVLSDEERMTARRRLSLHPGEIVVLFYYDGVLVESFDALMAELNRPPFRLLITGRPALSDTSLLCRTSFLGDVKTFTPFLQIADMVILLSEKEIKSTFPQMSLRMNIPVLSSPLAMAADLFTPDIHLLSEKTADYIRELAVQEEDSEIPSGELISNRNIDQFLQQLVLA</sequence>
<organism evidence="1 2">
    <name type="scientific">Chitinophaga filiformis</name>
    <name type="common">Myxococcus filiformis</name>
    <name type="synonym">Flexibacter filiformis</name>
    <dbReference type="NCBI Taxonomy" id="104663"/>
    <lineage>
        <taxon>Bacteria</taxon>
        <taxon>Pseudomonadati</taxon>
        <taxon>Bacteroidota</taxon>
        <taxon>Chitinophagia</taxon>
        <taxon>Chitinophagales</taxon>
        <taxon>Chitinophagaceae</taxon>
        <taxon>Chitinophaga</taxon>
    </lineage>
</organism>
<dbReference type="RefSeq" id="WP_089830273.1">
    <property type="nucleotide sequence ID" value="NZ_FNBN01000002.1"/>
</dbReference>
<dbReference type="SUPFAM" id="SSF53756">
    <property type="entry name" value="UDP-Glycosyltransferase/glycogen phosphorylase"/>
    <property type="match status" value="1"/>
</dbReference>
<evidence type="ECO:0000313" key="2">
    <source>
        <dbReference type="Proteomes" id="UP000199045"/>
    </source>
</evidence>
<dbReference type="EMBL" id="FNBN01000002">
    <property type="protein sequence ID" value="SDF51516.1"/>
    <property type="molecule type" value="Genomic_DNA"/>
</dbReference>
<evidence type="ECO:0000313" key="1">
    <source>
        <dbReference type="EMBL" id="SDF51516.1"/>
    </source>
</evidence>
<proteinExistence type="predicted"/>
<name>A0A1G7LQ67_CHIFI</name>
<dbReference type="STRING" id="104663.SAMN04488121_102146"/>
<dbReference type="AlphaFoldDB" id="A0A1G7LQ67"/>